<dbReference type="GO" id="GO:0046872">
    <property type="term" value="F:metal ion binding"/>
    <property type="evidence" value="ECO:0007669"/>
    <property type="project" value="InterPro"/>
</dbReference>
<dbReference type="PANTHER" id="PTHR43334">
    <property type="entry name" value="ACETATE--COA LIGASE [ADP-FORMING]"/>
    <property type="match status" value="1"/>
</dbReference>
<dbReference type="EMBL" id="JMIY01000008">
    <property type="protein sequence ID" value="KCZ70464.1"/>
    <property type="molecule type" value="Genomic_DNA"/>
</dbReference>
<comment type="caution">
    <text evidence="8">The sequence shown here is derived from an EMBL/GenBank/DDBJ whole genome shotgun (WGS) entry which is preliminary data.</text>
</comment>
<dbReference type="Gene3D" id="3.30.470.20">
    <property type="entry name" value="ATP-grasp fold, B domain"/>
    <property type="match status" value="1"/>
</dbReference>
<dbReference type="SUPFAM" id="SSF51735">
    <property type="entry name" value="NAD(P)-binding Rossmann-fold domains"/>
    <property type="match status" value="1"/>
</dbReference>
<keyword evidence="3" id="KW-0436">Ligase</keyword>
<accession>A0A062V3U6</accession>
<keyword evidence="9" id="KW-1185">Reference proteome</keyword>
<dbReference type="Gene3D" id="3.40.50.720">
    <property type="entry name" value="NAD(P)-binding Rossmann-like Domain"/>
    <property type="match status" value="1"/>
</dbReference>
<proteinExistence type="predicted"/>
<dbReference type="PROSITE" id="PS50975">
    <property type="entry name" value="ATP_GRASP"/>
    <property type="match status" value="1"/>
</dbReference>
<comment type="catalytic activity">
    <reaction evidence="1">
        <text>acetate + ATP + CoA = acetyl-CoA + ADP + phosphate</text>
        <dbReference type="Rhea" id="RHEA:15081"/>
        <dbReference type="ChEBI" id="CHEBI:30089"/>
        <dbReference type="ChEBI" id="CHEBI:30616"/>
        <dbReference type="ChEBI" id="CHEBI:43474"/>
        <dbReference type="ChEBI" id="CHEBI:57287"/>
        <dbReference type="ChEBI" id="CHEBI:57288"/>
        <dbReference type="ChEBI" id="CHEBI:456216"/>
        <dbReference type="EC" id="6.2.1.13"/>
    </reaction>
</comment>
<reference evidence="8 9" key="1">
    <citation type="journal article" date="2013" name="Nature">
        <title>Anaerobic oxidation of methane coupled to nitrate reduction in a novel archaeal lineage.</title>
        <authorList>
            <person name="Haroon M.F."/>
            <person name="Hu S."/>
            <person name="Shi Y."/>
            <person name="Imelfort M."/>
            <person name="Keller J."/>
            <person name="Hugenholtz P."/>
            <person name="Yuan Z."/>
            <person name="Tyson G.W."/>
        </authorList>
    </citation>
    <scope>NUCLEOTIDE SEQUENCE [LARGE SCALE GENOMIC DNA]</scope>
    <source>
        <strain evidence="8 9">ANME-2d</strain>
    </source>
</reference>
<name>A0A062V3U6_9EURY</name>
<dbReference type="AlphaFoldDB" id="A0A062V3U6"/>
<evidence type="ECO:0000256" key="6">
    <source>
        <dbReference type="PROSITE-ProRule" id="PRU00409"/>
    </source>
</evidence>
<dbReference type="SUPFAM" id="SSF52210">
    <property type="entry name" value="Succinyl-CoA synthetase domains"/>
    <property type="match status" value="2"/>
</dbReference>
<dbReference type="InterPro" id="IPR011761">
    <property type="entry name" value="ATP-grasp"/>
</dbReference>
<evidence type="ECO:0000313" key="9">
    <source>
        <dbReference type="Proteomes" id="UP000027153"/>
    </source>
</evidence>
<evidence type="ECO:0000256" key="1">
    <source>
        <dbReference type="ARBA" id="ARBA00001619"/>
    </source>
</evidence>
<keyword evidence="4 6" id="KW-0547">Nucleotide-binding</keyword>
<dbReference type="InterPro" id="IPR013815">
    <property type="entry name" value="ATP_grasp_subdomain_1"/>
</dbReference>
<dbReference type="InterPro" id="IPR003781">
    <property type="entry name" value="CoA-bd"/>
</dbReference>
<dbReference type="Pfam" id="PF13549">
    <property type="entry name" value="ATP-grasp_5"/>
    <property type="match status" value="1"/>
</dbReference>
<dbReference type="Gene3D" id="3.30.1490.20">
    <property type="entry name" value="ATP-grasp fold, A domain"/>
    <property type="match status" value="1"/>
</dbReference>
<dbReference type="InterPro" id="IPR032875">
    <property type="entry name" value="Succ_CoA_lig_flav_dom"/>
</dbReference>
<dbReference type="OrthoDB" id="18103at2157"/>
<dbReference type="Gene3D" id="3.40.50.261">
    <property type="entry name" value="Succinyl-CoA synthetase domains"/>
    <property type="match status" value="2"/>
</dbReference>
<dbReference type="Pfam" id="PF13380">
    <property type="entry name" value="CoA_binding_2"/>
    <property type="match status" value="1"/>
</dbReference>
<dbReference type="PANTHER" id="PTHR43334:SF1">
    <property type="entry name" value="3-HYDROXYPROPIONATE--COA LIGASE [ADP-FORMING]"/>
    <property type="match status" value="1"/>
</dbReference>
<dbReference type="InterPro" id="IPR036291">
    <property type="entry name" value="NAD(P)-bd_dom_sf"/>
</dbReference>
<dbReference type="EC" id="6.2.1.13" evidence="2"/>
<dbReference type="InterPro" id="IPR051538">
    <property type="entry name" value="Acyl-CoA_Synth/Transferase"/>
</dbReference>
<evidence type="ECO:0000256" key="5">
    <source>
        <dbReference type="ARBA" id="ARBA00022840"/>
    </source>
</evidence>
<feature type="domain" description="ATP-grasp" evidence="7">
    <location>
        <begin position="12"/>
        <end position="48"/>
    </location>
</feature>
<dbReference type="Proteomes" id="UP000027153">
    <property type="component" value="Unassembled WGS sequence"/>
</dbReference>
<keyword evidence="5 6" id="KW-0067">ATP-binding</keyword>
<organism evidence="8 9">
    <name type="scientific">Candidatus Methanoperedens nitratireducens</name>
    <dbReference type="NCBI Taxonomy" id="1392998"/>
    <lineage>
        <taxon>Archaea</taxon>
        <taxon>Methanobacteriati</taxon>
        <taxon>Methanobacteriota</taxon>
        <taxon>Stenosarchaea group</taxon>
        <taxon>Methanomicrobia</taxon>
        <taxon>Methanosarcinales</taxon>
        <taxon>ANME-2 cluster</taxon>
        <taxon>Candidatus Methanoperedentaceae</taxon>
        <taxon>Candidatus Methanoperedens</taxon>
    </lineage>
</organism>
<evidence type="ECO:0000256" key="3">
    <source>
        <dbReference type="ARBA" id="ARBA00022598"/>
    </source>
</evidence>
<dbReference type="GO" id="GO:0005524">
    <property type="term" value="F:ATP binding"/>
    <property type="evidence" value="ECO:0007669"/>
    <property type="project" value="UniProtKB-UniRule"/>
</dbReference>
<evidence type="ECO:0000259" key="7">
    <source>
        <dbReference type="PROSITE" id="PS50975"/>
    </source>
</evidence>
<dbReference type="Pfam" id="PF13607">
    <property type="entry name" value="Succ_CoA_lig"/>
    <property type="match status" value="1"/>
</dbReference>
<evidence type="ECO:0000256" key="4">
    <source>
        <dbReference type="ARBA" id="ARBA00022741"/>
    </source>
</evidence>
<dbReference type="RefSeq" id="WP_048093992.1">
    <property type="nucleotide sequence ID" value="NZ_JMIY01000008.1"/>
</dbReference>
<sequence length="677" mass="74336">MPDRLLSESEGYDLLKRYEIPVPEYKIVKNADEAAETADRMGYPVVAKIVSPQVIHKSDVGGVITGIKNREMVTDAFDRIMQNIRKNAPGADITGILIAKHMPPGLELIIGGKIDPSFGRIITFGLGGKLIELMKDVSLKVLPVEMDEIEKMIREIRGYALIRGYRGEPLKDEKELVRIIDRVSGLFYENRNMVEFDINPLILYEKGACVVDARIYTTDVVTEPVKKIEKELSAGIFYPGSIAVIGASSDPNKVGYAVFRNLLNFSGKLYAVNPKRKEILEREVYPSMESIPGSVDLAVITIPAAFVPQAIEESGKKGVKLAVVISAGFRDTGEEGRILEDRVVQIAQKYGIRMIGPNCLGIILPHKRINATFGPESPEPGNLAFISQSGAVITTVVDWSLKEDTGFGLSAVISVGNQADLGFNDFLKFAKDDADTRAIVLYIEEIKNGREFMRVVREVAKEKCVVAIKSGASKKGQKAASTHTGAVAGDYEVYMAAFRQAGVIASYSLREAFQIGELLASEDFPKGNRAIIITNAGGFAVLAADYAQMYGIEVVELTQELLDSLDFFLTPEWSHENPVDLVGDAGADRYARAFDIMIRNQDKWDITFVVAVPSAVLDSRHLAQEIVRFSNHTQKMIIGCLLGGNTMMSGVHILREASIPNFSELEEAFRAVGKALF</sequence>
<dbReference type="FunFam" id="3.30.1490.20:FF:000020">
    <property type="entry name" value="Protein lysine acetyltransferase"/>
    <property type="match status" value="1"/>
</dbReference>
<protein>
    <recommendedName>
        <fullName evidence="2">acetate--CoA ligase (ADP-forming)</fullName>
        <ecNumber evidence="2">6.2.1.13</ecNumber>
    </recommendedName>
</protein>
<dbReference type="PATRIC" id="fig|1392998.3.peg.3370"/>
<gene>
    <name evidence="8" type="ORF">ANME2D_03379</name>
</gene>
<dbReference type="SMART" id="SM00881">
    <property type="entry name" value="CoA_binding"/>
    <property type="match status" value="1"/>
</dbReference>
<dbReference type="GO" id="GO:0043758">
    <property type="term" value="F:acetate-CoA ligase (ADP-forming) activity"/>
    <property type="evidence" value="ECO:0007669"/>
    <property type="project" value="UniProtKB-EC"/>
</dbReference>
<dbReference type="InterPro" id="IPR016102">
    <property type="entry name" value="Succinyl-CoA_synth-like"/>
</dbReference>
<dbReference type="SUPFAM" id="SSF56059">
    <property type="entry name" value="Glutathione synthetase ATP-binding domain-like"/>
    <property type="match status" value="1"/>
</dbReference>
<evidence type="ECO:0000313" key="8">
    <source>
        <dbReference type="EMBL" id="KCZ70464.1"/>
    </source>
</evidence>
<evidence type="ECO:0000256" key="2">
    <source>
        <dbReference type="ARBA" id="ARBA00012957"/>
    </source>
</evidence>